<feature type="transmembrane region" description="Helical" evidence="7">
    <location>
        <begin position="137"/>
        <end position="154"/>
    </location>
</feature>
<reference evidence="9" key="1">
    <citation type="submission" date="2022-07" db="EMBL/GenBank/DDBJ databases">
        <title>Phylogenomic reconstructions and comparative analyses of Kickxellomycotina fungi.</title>
        <authorList>
            <person name="Reynolds N.K."/>
            <person name="Stajich J.E."/>
            <person name="Barry K."/>
            <person name="Grigoriev I.V."/>
            <person name="Crous P."/>
            <person name="Smith M.E."/>
        </authorList>
    </citation>
    <scope>NUCLEOTIDE SEQUENCE</scope>
    <source>
        <strain evidence="9">NBRC 100468</strain>
    </source>
</reference>
<dbReference type="AlphaFoldDB" id="A0A9W8DQB6"/>
<comment type="caution">
    <text evidence="9">The sequence shown here is derived from an EMBL/GenBank/DDBJ whole genome shotgun (WGS) entry which is preliminary data.</text>
</comment>
<feature type="region of interest" description="Disordered" evidence="6">
    <location>
        <begin position="188"/>
        <end position="220"/>
    </location>
</feature>
<evidence type="ECO:0000313" key="10">
    <source>
        <dbReference type="Proteomes" id="UP001150538"/>
    </source>
</evidence>
<feature type="transmembrane region" description="Helical" evidence="7">
    <location>
        <begin position="110"/>
        <end position="130"/>
    </location>
</feature>
<feature type="compositionally biased region" description="Basic and acidic residues" evidence="6">
    <location>
        <begin position="188"/>
        <end position="203"/>
    </location>
</feature>
<comment type="subcellular location">
    <subcellularLocation>
        <location evidence="1">Membrane</location>
        <topology evidence="1">Multi-pass membrane protein</topology>
    </subcellularLocation>
</comment>
<dbReference type="Gene3D" id="1.20.1260.100">
    <property type="entry name" value="TspO/MBR protein"/>
    <property type="match status" value="1"/>
</dbReference>
<dbReference type="OrthoDB" id="8841220at2759"/>
<name>A0A9W8DQB6_9FUNG</name>
<dbReference type="InterPro" id="IPR038330">
    <property type="entry name" value="TspO/MBR-related_sf"/>
</dbReference>
<dbReference type="GO" id="GO:0005741">
    <property type="term" value="C:mitochondrial outer membrane"/>
    <property type="evidence" value="ECO:0007669"/>
    <property type="project" value="TreeGrafter"/>
</dbReference>
<dbReference type="FunFam" id="1.20.1260.100:FF:000001">
    <property type="entry name" value="translocator protein 2"/>
    <property type="match status" value="1"/>
</dbReference>
<sequence length="220" mass="24689">MSSSLLISALVPLGLGYASSLPTRQRIDTFMSYINKPIRHPPSWVFAAFSAIFYLIIGYSSFIVANDLLTQDDPEKVRAGRIGLSLYWIQVLISLGFVPMFFGLKRIDLAMLIMGVVSVVSLSTMICFFIVQWLAGLLMLLFCAWTAFATYYTFRLWTLNRGEDFSNIPYDNSHSREGYLTLDTDEEDHAREGGDSLDIERGSGADNNVAPRLIDNTTSR</sequence>
<keyword evidence="5 7" id="KW-0472">Membrane</keyword>
<dbReference type="GO" id="GO:0033013">
    <property type="term" value="P:tetrapyrrole metabolic process"/>
    <property type="evidence" value="ECO:0007669"/>
    <property type="project" value="UniProtKB-ARBA"/>
</dbReference>
<feature type="chain" id="PRO_5040997697" evidence="8">
    <location>
        <begin position="21"/>
        <end position="220"/>
    </location>
</feature>
<accession>A0A9W8DQB6</accession>
<evidence type="ECO:0000256" key="2">
    <source>
        <dbReference type="ARBA" id="ARBA00007524"/>
    </source>
</evidence>
<dbReference type="PANTHER" id="PTHR10057">
    <property type="entry name" value="PERIPHERAL-TYPE BENZODIAZEPINE RECEPTOR"/>
    <property type="match status" value="1"/>
</dbReference>
<evidence type="ECO:0000256" key="5">
    <source>
        <dbReference type="ARBA" id="ARBA00023136"/>
    </source>
</evidence>
<dbReference type="InterPro" id="IPR004307">
    <property type="entry name" value="TspO_MBR"/>
</dbReference>
<evidence type="ECO:0000256" key="1">
    <source>
        <dbReference type="ARBA" id="ARBA00004141"/>
    </source>
</evidence>
<dbReference type="Proteomes" id="UP001150538">
    <property type="component" value="Unassembled WGS sequence"/>
</dbReference>
<feature type="transmembrane region" description="Helical" evidence="7">
    <location>
        <begin position="44"/>
        <end position="65"/>
    </location>
</feature>
<comment type="similarity">
    <text evidence="2">Belongs to the TspO/BZRP family.</text>
</comment>
<organism evidence="9 10">
    <name type="scientific">Mycoemilia scoparia</name>
    <dbReference type="NCBI Taxonomy" id="417184"/>
    <lineage>
        <taxon>Eukaryota</taxon>
        <taxon>Fungi</taxon>
        <taxon>Fungi incertae sedis</taxon>
        <taxon>Zoopagomycota</taxon>
        <taxon>Kickxellomycotina</taxon>
        <taxon>Kickxellomycetes</taxon>
        <taxon>Kickxellales</taxon>
        <taxon>Kickxellaceae</taxon>
        <taxon>Mycoemilia</taxon>
    </lineage>
</organism>
<dbReference type="Pfam" id="PF03073">
    <property type="entry name" value="TspO_MBR"/>
    <property type="match status" value="1"/>
</dbReference>
<proteinExistence type="inferred from homology"/>
<evidence type="ECO:0000256" key="7">
    <source>
        <dbReference type="SAM" id="Phobius"/>
    </source>
</evidence>
<keyword evidence="8" id="KW-0732">Signal</keyword>
<dbReference type="PANTHER" id="PTHR10057:SF0">
    <property type="entry name" value="TRANSLOCATOR PROTEIN"/>
    <property type="match status" value="1"/>
</dbReference>
<evidence type="ECO:0000256" key="6">
    <source>
        <dbReference type="SAM" id="MobiDB-lite"/>
    </source>
</evidence>
<gene>
    <name evidence="9" type="ORF">H4219_001447</name>
</gene>
<keyword evidence="4 7" id="KW-1133">Transmembrane helix</keyword>
<protein>
    <submittedName>
        <fullName evidence="9">Uncharacterized protein</fullName>
    </submittedName>
</protein>
<feature type="transmembrane region" description="Helical" evidence="7">
    <location>
        <begin position="86"/>
        <end position="104"/>
    </location>
</feature>
<feature type="signal peptide" evidence="8">
    <location>
        <begin position="1"/>
        <end position="20"/>
    </location>
</feature>
<evidence type="ECO:0000256" key="8">
    <source>
        <dbReference type="SAM" id="SignalP"/>
    </source>
</evidence>
<dbReference type="EMBL" id="JANBPU010000016">
    <property type="protein sequence ID" value="KAJ1920214.1"/>
    <property type="molecule type" value="Genomic_DNA"/>
</dbReference>
<evidence type="ECO:0000313" key="9">
    <source>
        <dbReference type="EMBL" id="KAJ1920214.1"/>
    </source>
</evidence>
<dbReference type="CDD" id="cd15904">
    <property type="entry name" value="TSPO_MBR"/>
    <property type="match status" value="1"/>
</dbReference>
<keyword evidence="3 7" id="KW-0812">Transmembrane</keyword>
<keyword evidence="10" id="KW-1185">Reference proteome</keyword>
<evidence type="ECO:0000256" key="3">
    <source>
        <dbReference type="ARBA" id="ARBA00022692"/>
    </source>
</evidence>
<evidence type="ECO:0000256" key="4">
    <source>
        <dbReference type="ARBA" id="ARBA00022989"/>
    </source>
</evidence>